<evidence type="ECO:0000313" key="2">
    <source>
        <dbReference type="EMBL" id="MDO6424325.1"/>
    </source>
</evidence>
<dbReference type="Proteomes" id="UP001169760">
    <property type="component" value="Unassembled WGS sequence"/>
</dbReference>
<feature type="chain" id="PRO_5043981365" evidence="1">
    <location>
        <begin position="23"/>
        <end position="140"/>
    </location>
</feature>
<organism evidence="2 3">
    <name type="scientific">Saccharophagus degradans</name>
    <dbReference type="NCBI Taxonomy" id="86304"/>
    <lineage>
        <taxon>Bacteria</taxon>
        <taxon>Pseudomonadati</taxon>
        <taxon>Pseudomonadota</taxon>
        <taxon>Gammaproteobacteria</taxon>
        <taxon>Cellvibrionales</taxon>
        <taxon>Cellvibrionaceae</taxon>
        <taxon>Saccharophagus</taxon>
    </lineage>
</organism>
<proteinExistence type="predicted"/>
<sequence length="140" mass="15981">MKLFIKSTLLFISLTITTLAKADTLMLQIVVDSDKHSLLKAWITPRSVAPEQNAPSQEFIRIVAYNDVGGQVYEYFMEDRWTMLANLSEQEKIDHLPPESYILKIPEPNDVARVVLNRGSFDPVSQAPKFTSLLTINRTW</sequence>
<reference evidence="2" key="1">
    <citation type="submission" date="2023-07" db="EMBL/GenBank/DDBJ databases">
        <title>Genome content predicts the carbon catabolic preferences of heterotrophic bacteria.</title>
        <authorList>
            <person name="Gralka M."/>
        </authorList>
    </citation>
    <scope>NUCLEOTIDE SEQUENCE</scope>
    <source>
        <strain evidence="2">I3M17_2</strain>
    </source>
</reference>
<evidence type="ECO:0000256" key="1">
    <source>
        <dbReference type="SAM" id="SignalP"/>
    </source>
</evidence>
<name>A0AAW7XAU0_9GAMM</name>
<feature type="signal peptide" evidence="1">
    <location>
        <begin position="1"/>
        <end position="22"/>
    </location>
</feature>
<evidence type="ECO:0000313" key="3">
    <source>
        <dbReference type="Proteomes" id="UP001169760"/>
    </source>
</evidence>
<accession>A0AAW7XAU0</accession>
<gene>
    <name evidence="2" type="ORF">Q4521_17705</name>
</gene>
<comment type="caution">
    <text evidence="2">The sequence shown here is derived from an EMBL/GenBank/DDBJ whole genome shotgun (WGS) entry which is preliminary data.</text>
</comment>
<dbReference type="EMBL" id="JAUOPB010000014">
    <property type="protein sequence ID" value="MDO6424325.1"/>
    <property type="molecule type" value="Genomic_DNA"/>
</dbReference>
<dbReference type="RefSeq" id="WP_303493690.1">
    <property type="nucleotide sequence ID" value="NZ_JAUOPB010000014.1"/>
</dbReference>
<protein>
    <submittedName>
        <fullName evidence="2">Uncharacterized protein</fullName>
    </submittedName>
</protein>
<keyword evidence="1" id="KW-0732">Signal</keyword>
<dbReference type="AlphaFoldDB" id="A0AAW7XAU0"/>